<gene>
    <name evidence="8" type="ORF">BRAFLDRAFT_247271</name>
</gene>
<dbReference type="InterPro" id="IPR001881">
    <property type="entry name" value="EGF-like_Ca-bd_dom"/>
</dbReference>
<dbReference type="InterPro" id="IPR018097">
    <property type="entry name" value="EGF_Ca-bd_CS"/>
</dbReference>
<dbReference type="CDD" id="cd00054">
    <property type="entry name" value="EGF_CA"/>
    <property type="match status" value="1"/>
</dbReference>
<accession>C3ZYC2</accession>
<sequence>MIDVDNCTPGACENGGTCIDGIDTFSCLCPPGFKGEQCQTCEFNNTRYFTM</sequence>
<dbReference type="AlphaFoldDB" id="C3ZYC2"/>
<dbReference type="GO" id="GO:0005509">
    <property type="term" value="F:calcium ion binding"/>
    <property type="evidence" value="ECO:0007669"/>
    <property type="project" value="InterPro"/>
</dbReference>
<name>C3ZYC2_BRAFL</name>
<dbReference type="PROSITE" id="PS00022">
    <property type="entry name" value="EGF_1"/>
    <property type="match status" value="1"/>
</dbReference>
<dbReference type="EMBL" id="GG666726">
    <property type="protein sequence ID" value="EEN42453.1"/>
    <property type="molecule type" value="Genomic_DNA"/>
</dbReference>
<feature type="domain" description="EGF-like" evidence="7">
    <location>
        <begin position="3"/>
        <end position="39"/>
    </location>
</feature>
<dbReference type="PRINTS" id="PR00010">
    <property type="entry name" value="EGFBLOOD"/>
</dbReference>
<reference evidence="8" key="1">
    <citation type="journal article" date="2008" name="Nature">
        <title>The amphioxus genome and the evolution of the chordate karyotype.</title>
        <authorList>
            <consortium name="US DOE Joint Genome Institute (JGI-PGF)"/>
            <person name="Putnam N.H."/>
            <person name="Butts T."/>
            <person name="Ferrier D.E.K."/>
            <person name="Furlong R.F."/>
            <person name="Hellsten U."/>
            <person name="Kawashima T."/>
            <person name="Robinson-Rechavi M."/>
            <person name="Shoguchi E."/>
            <person name="Terry A."/>
            <person name="Yu J.-K."/>
            <person name="Benito-Gutierrez E.L."/>
            <person name="Dubchak I."/>
            <person name="Garcia-Fernandez J."/>
            <person name="Gibson-Brown J.J."/>
            <person name="Grigoriev I.V."/>
            <person name="Horton A.C."/>
            <person name="de Jong P.J."/>
            <person name="Jurka J."/>
            <person name="Kapitonov V.V."/>
            <person name="Kohara Y."/>
            <person name="Kuroki Y."/>
            <person name="Lindquist E."/>
            <person name="Lucas S."/>
            <person name="Osoegawa K."/>
            <person name="Pennacchio L.A."/>
            <person name="Salamov A.A."/>
            <person name="Satou Y."/>
            <person name="Sauka-Spengler T."/>
            <person name="Schmutz J."/>
            <person name="Shin-I T."/>
            <person name="Toyoda A."/>
            <person name="Bronner-Fraser M."/>
            <person name="Fujiyama A."/>
            <person name="Holland L.Z."/>
            <person name="Holland P.W.H."/>
            <person name="Satoh N."/>
            <person name="Rokhsar D.S."/>
        </authorList>
    </citation>
    <scope>NUCLEOTIDE SEQUENCE [LARGE SCALE GENOMIC DNA]</scope>
    <source>
        <strain evidence="8">S238N-H82</strain>
        <tissue evidence="8">Testes</tissue>
    </source>
</reference>
<keyword evidence="1" id="KW-0217">Developmental protein</keyword>
<keyword evidence="3" id="KW-0732">Signal</keyword>
<dbReference type="Gene3D" id="2.10.25.10">
    <property type="entry name" value="Laminin"/>
    <property type="match status" value="1"/>
</dbReference>
<dbReference type="InterPro" id="IPR000742">
    <property type="entry name" value="EGF"/>
</dbReference>
<dbReference type="Pfam" id="PF00008">
    <property type="entry name" value="EGF"/>
    <property type="match status" value="1"/>
</dbReference>
<evidence type="ECO:0000256" key="6">
    <source>
        <dbReference type="PROSITE-ProRule" id="PRU00076"/>
    </source>
</evidence>
<dbReference type="SUPFAM" id="SSF57196">
    <property type="entry name" value="EGF/Laminin"/>
    <property type="match status" value="1"/>
</dbReference>
<comment type="caution">
    <text evidence="6">Lacks conserved residue(s) required for the propagation of feature annotation.</text>
</comment>
<evidence type="ECO:0000256" key="3">
    <source>
        <dbReference type="ARBA" id="ARBA00022729"/>
    </source>
</evidence>
<proteinExistence type="predicted"/>
<evidence type="ECO:0000313" key="8">
    <source>
        <dbReference type="EMBL" id="EEN42453.1"/>
    </source>
</evidence>
<dbReference type="PROSITE" id="PS00010">
    <property type="entry name" value="ASX_HYDROXYL"/>
    <property type="match status" value="1"/>
</dbReference>
<dbReference type="InterPro" id="IPR000152">
    <property type="entry name" value="EGF-type_Asp/Asn_hydroxyl_site"/>
</dbReference>
<dbReference type="PROSITE" id="PS50026">
    <property type="entry name" value="EGF_3"/>
    <property type="match status" value="1"/>
</dbReference>
<evidence type="ECO:0000259" key="7">
    <source>
        <dbReference type="PROSITE" id="PS50026"/>
    </source>
</evidence>
<evidence type="ECO:0000256" key="1">
    <source>
        <dbReference type="ARBA" id="ARBA00022473"/>
    </source>
</evidence>
<dbReference type="SMART" id="SM00181">
    <property type="entry name" value="EGF"/>
    <property type="match status" value="1"/>
</dbReference>
<organism>
    <name type="scientific">Branchiostoma floridae</name>
    <name type="common">Florida lancelet</name>
    <name type="synonym">Amphioxus</name>
    <dbReference type="NCBI Taxonomy" id="7739"/>
    <lineage>
        <taxon>Eukaryota</taxon>
        <taxon>Metazoa</taxon>
        <taxon>Chordata</taxon>
        <taxon>Cephalochordata</taxon>
        <taxon>Leptocardii</taxon>
        <taxon>Amphioxiformes</taxon>
        <taxon>Branchiostomatidae</taxon>
        <taxon>Branchiostoma</taxon>
    </lineage>
</organism>
<dbReference type="PROSITE" id="PS01187">
    <property type="entry name" value="EGF_CA"/>
    <property type="match status" value="1"/>
</dbReference>
<protein>
    <recommendedName>
        <fullName evidence="7">EGF-like domain-containing protein</fullName>
    </recommendedName>
</protein>
<evidence type="ECO:0000256" key="4">
    <source>
        <dbReference type="ARBA" id="ARBA00022737"/>
    </source>
</evidence>
<feature type="disulfide bond" evidence="6">
    <location>
        <begin position="29"/>
        <end position="38"/>
    </location>
</feature>
<keyword evidence="5 6" id="KW-1015">Disulfide bond</keyword>
<evidence type="ECO:0000256" key="5">
    <source>
        <dbReference type="ARBA" id="ARBA00023157"/>
    </source>
</evidence>
<dbReference type="FunFam" id="2.10.25.10:FF:000080">
    <property type="entry name" value="Neurogenic locus notch 1"/>
    <property type="match status" value="1"/>
</dbReference>
<keyword evidence="4" id="KW-0677">Repeat</keyword>
<dbReference type="InParanoid" id="C3ZYC2"/>
<evidence type="ECO:0000256" key="2">
    <source>
        <dbReference type="ARBA" id="ARBA00022536"/>
    </source>
</evidence>
<keyword evidence="2 6" id="KW-0245">EGF-like domain</keyword>
<dbReference type="SMART" id="SM00179">
    <property type="entry name" value="EGF_CA"/>
    <property type="match status" value="1"/>
</dbReference>